<feature type="chain" id="PRO_5034165390" evidence="1">
    <location>
        <begin position="28"/>
        <end position="110"/>
    </location>
</feature>
<sequence>MGGCRVQIMRLLLRLSALLPGLLFLLGAPDLGGSGTHHCLLSQKSDIASNIQQHSLRKRDLQPESHIERLQSFSALQRFQALIVDGKGKEREYPVHRCSPICSKAISFYK</sequence>
<evidence type="ECO:0000256" key="1">
    <source>
        <dbReference type="SAM" id="SignalP"/>
    </source>
</evidence>
<keyword evidence="1" id="KW-0732">Signal</keyword>
<reference evidence="2" key="1">
    <citation type="submission" date="2025-08" db="UniProtKB">
        <authorList>
            <consortium name="Ensembl"/>
        </authorList>
    </citation>
    <scope>IDENTIFICATION</scope>
</reference>
<protein>
    <submittedName>
        <fullName evidence="2">Uncharacterized protein</fullName>
    </submittedName>
</protein>
<accession>A0A8D0G565</accession>
<reference evidence="2" key="2">
    <citation type="submission" date="2025-09" db="UniProtKB">
        <authorList>
            <consortium name="Ensembl"/>
        </authorList>
    </citation>
    <scope>IDENTIFICATION</scope>
</reference>
<evidence type="ECO:0000313" key="2">
    <source>
        <dbReference type="Ensembl" id="ENSSPUP00000003409.1"/>
    </source>
</evidence>
<proteinExistence type="predicted"/>
<name>A0A8D0G565_SPHPU</name>
<dbReference type="Ensembl" id="ENSSPUT00000003620.1">
    <property type="protein sequence ID" value="ENSSPUP00000003409.1"/>
    <property type="gene ID" value="ENSSPUG00000002600.1"/>
</dbReference>
<evidence type="ECO:0000313" key="3">
    <source>
        <dbReference type="Proteomes" id="UP000694392"/>
    </source>
</evidence>
<keyword evidence="3" id="KW-1185">Reference proteome</keyword>
<dbReference type="Proteomes" id="UP000694392">
    <property type="component" value="Unplaced"/>
</dbReference>
<feature type="signal peptide" evidence="1">
    <location>
        <begin position="1"/>
        <end position="27"/>
    </location>
</feature>
<dbReference type="AlphaFoldDB" id="A0A8D0G565"/>
<organism evidence="2 3">
    <name type="scientific">Sphenodon punctatus</name>
    <name type="common">Tuatara</name>
    <name type="synonym">Hatteria punctata</name>
    <dbReference type="NCBI Taxonomy" id="8508"/>
    <lineage>
        <taxon>Eukaryota</taxon>
        <taxon>Metazoa</taxon>
        <taxon>Chordata</taxon>
        <taxon>Craniata</taxon>
        <taxon>Vertebrata</taxon>
        <taxon>Euteleostomi</taxon>
        <taxon>Lepidosauria</taxon>
        <taxon>Sphenodontia</taxon>
        <taxon>Sphenodontidae</taxon>
        <taxon>Sphenodon</taxon>
    </lineage>
</organism>